<dbReference type="EMBL" id="CP036281">
    <property type="protein sequence ID" value="QDU78457.1"/>
    <property type="molecule type" value="Genomic_DNA"/>
</dbReference>
<dbReference type="PROSITE" id="PS51007">
    <property type="entry name" value="CYTC"/>
    <property type="match status" value="1"/>
</dbReference>
<dbReference type="GO" id="GO:0020037">
    <property type="term" value="F:heme binding"/>
    <property type="evidence" value="ECO:0007669"/>
    <property type="project" value="InterPro"/>
</dbReference>
<proteinExistence type="predicted"/>
<dbReference type="Proteomes" id="UP000317178">
    <property type="component" value="Chromosome"/>
</dbReference>
<reference evidence="7 8" key="1">
    <citation type="submission" date="2019-02" db="EMBL/GenBank/DDBJ databases">
        <title>Deep-cultivation of Planctomycetes and their phenomic and genomic characterization uncovers novel biology.</title>
        <authorList>
            <person name="Wiegand S."/>
            <person name="Jogler M."/>
            <person name="Boedeker C."/>
            <person name="Pinto D."/>
            <person name="Vollmers J."/>
            <person name="Rivas-Marin E."/>
            <person name="Kohn T."/>
            <person name="Peeters S.H."/>
            <person name="Heuer A."/>
            <person name="Rast P."/>
            <person name="Oberbeckmann S."/>
            <person name="Bunk B."/>
            <person name="Jeske O."/>
            <person name="Meyerdierks A."/>
            <person name="Storesund J.E."/>
            <person name="Kallscheuer N."/>
            <person name="Luecker S."/>
            <person name="Lage O.M."/>
            <person name="Pohl T."/>
            <person name="Merkel B.J."/>
            <person name="Hornburger P."/>
            <person name="Mueller R.-W."/>
            <person name="Bruemmer F."/>
            <person name="Labrenz M."/>
            <person name="Spormann A.M."/>
            <person name="Op den Camp H."/>
            <person name="Overmann J."/>
            <person name="Amann R."/>
            <person name="Jetten M.S.M."/>
            <person name="Mascher T."/>
            <person name="Medema M.H."/>
            <person name="Devos D.P."/>
            <person name="Kaster A.-K."/>
            <person name="Ovreas L."/>
            <person name="Rohde M."/>
            <person name="Galperin M.Y."/>
            <person name="Jogler C."/>
        </authorList>
    </citation>
    <scope>NUCLEOTIDE SEQUENCE [LARGE SCALE GENOMIC DNA]</scope>
    <source>
        <strain evidence="7 8">Pla110</strain>
    </source>
</reference>
<evidence type="ECO:0000256" key="3">
    <source>
        <dbReference type="ARBA" id="ARBA00023004"/>
    </source>
</evidence>
<dbReference type="InterPro" id="IPR009056">
    <property type="entry name" value="Cyt_c-like_dom"/>
</dbReference>
<dbReference type="InterPro" id="IPR051459">
    <property type="entry name" value="Cytochrome_c-type_DH"/>
</dbReference>
<gene>
    <name evidence="7" type="ORF">Pla110_01610</name>
</gene>
<dbReference type="OrthoDB" id="9779283at2"/>
<evidence type="ECO:0000313" key="7">
    <source>
        <dbReference type="EMBL" id="QDU78457.1"/>
    </source>
</evidence>
<dbReference type="InterPro" id="IPR036909">
    <property type="entry name" value="Cyt_c-like_dom_sf"/>
</dbReference>
<sequence length="273" mass="29946">MLKIDLFVRSIPTVCLVLISTFGIAEEPTSLVPKDYPPGNLGKVVRLGEEIVFETKEHPLSKKYVGNALNCTSCHLDGGQHPQAASFIGIATAYPAWSPREERAITLEDRVLNCFMRSQNGVRPPLGSEVSVAITTYITWLSTGQSIAQNPNKPLGPRHVPSLDIKNFKPDPVRGKELYVERCADCHGNTGEGLESGPPVWGADSFNDGAGLSHNDKLASWLKVAMPLDDETLTTQEAFDIAAFVNQHERPKFNLQEHLPDADKLGEYNGKQD</sequence>
<keyword evidence="8" id="KW-1185">Reference proteome</keyword>
<accession>A0A518CGV6</accession>
<dbReference type="KEGG" id="plon:Pla110_01610"/>
<protein>
    <submittedName>
        <fullName evidence="7">Cytochrome c</fullName>
    </submittedName>
</protein>
<name>A0A518CGV6_9PLAN</name>
<dbReference type="PANTHER" id="PTHR35008:SF4">
    <property type="entry name" value="BLL4482 PROTEIN"/>
    <property type="match status" value="1"/>
</dbReference>
<dbReference type="Gene3D" id="1.10.760.10">
    <property type="entry name" value="Cytochrome c-like domain"/>
    <property type="match status" value="2"/>
</dbReference>
<dbReference type="PANTHER" id="PTHR35008">
    <property type="entry name" value="BLL4482 PROTEIN-RELATED"/>
    <property type="match status" value="1"/>
</dbReference>
<dbReference type="Pfam" id="PF21342">
    <property type="entry name" value="SoxA-TsdA_cyt-c"/>
    <property type="match status" value="1"/>
</dbReference>
<dbReference type="AlphaFoldDB" id="A0A518CGV6"/>
<evidence type="ECO:0000256" key="2">
    <source>
        <dbReference type="ARBA" id="ARBA00022723"/>
    </source>
</evidence>
<keyword evidence="2 4" id="KW-0479">Metal-binding</keyword>
<dbReference type="GO" id="GO:0009055">
    <property type="term" value="F:electron transfer activity"/>
    <property type="evidence" value="ECO:0007669"/>
    <property type="project" value="InterPro"/>
</dbReference>
<feature type="region of interest" description="Disordered" evidence="5">
    <location>
        <begin position="254"/>
        <end position="273"/>
    </location>
</feature>
<keyword evidence="1 4" id="KW-0349">Heme</keyword>
<feature type="domain" description="Cytochrome c" evidence="6">
    <location>
        <begin position="170"/>
        <end position="273"/>
    </location>
</feature>
<dbReference type="SUPFAM" id="SSF46626">
    <property type="entry name" value="Cytochrome c"/>
    <property type="match status" value="2"/>
</dbReference>
<organism evidence="7 8">
    <name type="scientific">Polystyrenella longa</name>
    <dbReference type="NCBI Taxonomy" id="2528007"/>
    <lineage>
        <taxon>Bacteria</taxon>
        <taxon>Pseudomonadati</taxon>
        <taxon>Planctomycetota</taxon>
        <taxon>Planctomycetia</taxon>
        <taxon>Planctomycetales</taxon>
        <taxon>Planctomycetaceae</taxon>
        <taxon>Polystyrenella</taxon>
    </lineage>
</organism>
<dbReference type="GO" id="GO:0046872">
    <property type="term" value="F:metal ion binding"/>
    <property type="evidence" value="ECO:0007669"/>
    <property type="project" value="UniProtKB-KW"/>
</dbReference>
<evidence type="ECO:0000259" key="6">
    <source>
        <dbReference type="PROSITE" id="PS51007"/>
    </source>
</evidence>
<feature type="compositionally biased region" description="Basic and acidic residues" evidence="5">
    <location>
        <begin position="258"/>
        <end position="273"/>
    </location>
</feature>
<dbReference type="Pfam" id="PF13442">
    <property type="entry name" value="Cytochrome_CBB3"/>
    <property type="match status" value="1"/>
</dbReference>
<evidence type="ECO:0000313" key="8">
    <source>
        <dbReference type="Proteomes" id="UP000317178"/>
    </source>
</evidence>
<evidence type="ECO:0000256" key="1">
    <source>
        <dbReference type="ARBA" id="ARBA00022617"/>
    </source>
</evidence>
<evidence type="ECO:0000256" key="4">
    <source>
        <dbReference type="PROSITE-ProRule" id="PRU00433"/>
    </source>
</evidence>
<keyword evidence="3 4" id="KW-0408">Iron</keyword>
<evidence type="ECO:0000256" key="5">
    <source>
        <dbReference type="SAM" id="MobiDB-lite"/>
    </source>
</evidence>